<reference evidence="4 5" key="1">
    <citation type="submission" date="2010-12" db="EMBL/GenBank/DDBJ databases">
        <title>Complete sequence of Ethanoligenens harbinense YUAN-3.</title>
        <authorList>
            <person name="Lucas S."/>
            <person name="Copeland A."/>
            <person name="Lapidus A."/>
            <person name="Cheng J.-F."/>
            <person name="Bruce D."/>
            <person name="Goodwin L."/>
            <person name="Pitluck S."/>
            <person name="Chertkov O."/>
            <person name="Misra M."/>
            <person name="Detter J.C."/>
            <person name="Han C."/>
            <person name="Tapia R."/>
            <person name="Land M."/>
            <person name="Hauser L."/>
            <person name="Jeffries C."/>
            <person name="Kyrpides N."/>
            <person name="Ivanova N."/>
            <person name="Mikhailova N."/>
            <person name="Wang A."/>
            <person name="Mouttaki H."/>
            <person name="He Z."/>
            <person name="Zhou J."/>
            <person name="Hemme C.L."/>
            <person name="Woyke T."/>
        </authorList>
    </citation>
    <scope>NUCLEOTIDE SEQUENCE [LARGE SCALE GENOMIC DNA]</scope>
    <source>
        <strain evidence="5">DSM 18485 / JCM 12961 / CGMCC 1.5033 / YUAN-3</strain>
    </source>
</reference>
<keyword evidence="1 2" id="KW-0732">Signal</keyword>
<evidence type="ECO:0000313" key="4">
    <source>
        <dbReference type="EMBL" id="ADU26375.1"/>
    </source>
</evidence>
<dbReference type="EMBL" id="CP002400">
    <property type="protein sequence ID" value="ADU26375.1"/>
    <property type="molecule type" value="Genomic_DNA"/>
</dbReference>
<sequence>MKKSKRSVLLALCLAVAVVVAFAGCSKSGSGSSGQKIKVAFVYVGPTGDAGYTYAQDLGRKYLAQKMPNVQTSYVENVPETADCERVFTQLAQQGNKVIFGTSYGYMDYMLDVAKKFPNVVFEHCSGYKTSTNMGTYFNRDYQARYLTGMVAGKYSKSGVLGFVAPFGTPEVIRNIDAFTLGARSVNPNIKVKVVWTNSWNDPPTEKTASNSLIDAGADVLAMHVDSPSFAETAQTRGVFSIGHDSNMSKFAPKSILVGDVSNWGPYFVKTVQSVIAGTWKSEQYWGGIADGGVIDITPFSSQVSKDFQQQVLAKKSDIVKGTFDPFSGPVYDQSGALKIAQGQKATDDQLLSIDWFVKGVEGSIPKS</sequence>
<keyword evidence="4" id="KW-0449">Lipoprotein</keyword>
<organism evidence="4 5">
    <name type="scientific">Ethanoligenens harbinense (strain DSM 18485 / JCM 12961 / CGMCC 1.5033 / YUAN-3)</name>
    <dbReference type="NCBI Taxonomy" id="663278"/>
    <lineage>
        <taxon>Bacteria</taxon>
        <taxon>Bacillati</taxon>
        <taxon>Bacillota</taxon>
        <taxon>Clostridia</taxon>
        <taxon>Eubacteriales</taxon>
        <taxon>Oscillospiraceae</taxon>
        <taxon>Ethanoligenens</taxon>
    </lineage>
</organism>
<feature type="signal peptide" evidence="2">
    <location>
        <begin position="1"/>
        <end position="23"/>
    </location>
</feature>
<dbReference type="InterPro" id="IPR052910">
    <property type="entry name" value="ABC-Purine-Binding"/>
</dbReference>
<evidence type="ECO:0000313" key="5">
    <source>
        <dbReference type="Proteomes" id="UP000001551"/>
    </source>
</evidence>
<dbReference type="HOGENOM" id="CLU_038813_2_0_9"/>
<dbReference type="STRING" id="663278.Ethha_0806"/>
<dbReference type="KEGG" id="eha:Ethha_0806"/>
<dbReference type="PANTHER" id="PTHR43208:SF1">
    <property type="entry name" value="ABC TRANSPORTER SUBSTRATE-BINDING PROTEIN"/>
    <property type="match status" value="1"/>
</dbReference>
<dbReference type="GO" id="GO:0005886">
    <property type="term" value="C:plasma membrane"/>
    <property type="evidence" value="ECO:0007669"/>
    <property type="project" value="InterPro"/>
</dbReference>
<dbReference type="RefSeq" id="WP_013484745.1">
    <property type="nucleotide sequence ID" value="NC_014828.1"/>
</dbReference>
<feature type="chain" id="PRO_5030168358" evidence="2">
    <location>
        <begin position="24"/>
        <end position="368"/>
    </location>
</feature>
<keyword evidence="5" id="KW-1185">Reference proteome</keyword>
<feature type="domain" description="ABC transporter substrate-binding protein PnrA-like" evidence="3">
    <location>
        <begin position="36"/>
        <end position="320"/>
    </location>
</feature>
<dbReference type="InterPro" id="IPR003760">
    <property type="entry name" value="PnrA-like"/>
</dbReference>
<accession>E6U308</accession>
<evidence type="ECO:0000259" key="3">
    <source>
        <dbReference type="Pfam" id="PF02608"/>
    </source>
</evidence>
<dbReference type="Pfam" id="PF02608">
    <property type="entry name" value="Bmp"/>
    <property type="match status" value="1"/>
</dbReference>
<dbReference type="CDD" id="cd19963">
    <property type="entry name" value="PBP1_BMP-like"/>
    <property type="match status" value="1"/>
</dbReference>
<dbReference type="PROSITE" id="PS51257">
    <property type="entry name" value="PROKAR_LIPOPROTEIN"/>
    <property type="match status" value="1"/>
</dbReference>
<dbReference type="PANTHER" id="PTHR43208">
    <property type="entry name" value="ABC TRANSPORTER SUBSTRATE-BINDING PROTEIN"/>
    <property type="match status" value="1"/>
</dbReference>
<dbReference type="AlphaFoldDB" id="E6U308"/>
<proteinExistence type="predicted"/>
<dbReference type="Gene3D" id="3.40.50.2300">
    <property type="match status" value="2"/>
</dbReference>
<dbReference type="eggNOG" id="COG1744">
    <property type="taxonomic scope" value="Bacteria"/>
</dbReference>
<dbReference type="Proteomes" id="UP000001551">
    <property type="component" value="Chromosome"/>
</dbReference>
<evidence type="ECO:0000256" key="1">
    <source>
        <dbReference type="ARBA" id="ARBA00022729"/>
    </source>
</evidence>
<evidence type="ECO:0000256" key="2">
    <source>
        <dbReference type="SAM" id="SignalP"/>
    </source>
</evidence>
<gene>
    <name evidence="4" type="ordered locus">Ethha_0806</name>
</gene>
<name>E6U308_ETHHY</name>
<protein>
    <submittedName>
        <fullName evidence="4">Basic membrane lipoprotein</fullName>
    </submittedName>
</protein>